<comment type="caution">
    <text evidence="4">The sequence shown here is derived from an EMBL/GenBank/DDBJ whole genome shotgun (WGS) entry which is preliminary data.</text>
</comment>
<dbReference type="Proteomes" id="UP001596512">
    <property type="component" value="Unassembled WGS sequence"/>
</dbReference>
<keyword evidence="5" id="KW-1185">Reference proteome</keyword>
<accession>A0ABW2TPH3</accession>
<sequence>MKKRTVADVMTRDVVTAHPDTGFTDLVRLMTEHSVSALPITGEDGAVVGVVSEADLLAKESVRAEGGPHSLTALLRRHADKARAGATDASGLMSAPR</sequence>
<feature type="domain" description="CBS" evidence="3">
    <location>
        <begin position="10"/>
        <end position="71"/>
    </location>
</feature>
<dbReference type="Gene3D" id="3.10.580.10">
    <property type="entry name" value="CBS-domain"/>
    <property type="match status" value="1"/>
</dbReference>
<name>A0ABW2TPH3_9PSEU</name>
<dbReference type="SUPFAM" id="SSF54631">
    <property type="entry name" value="CBS-domain pair"/>
    <property type="match status" value="1"/>
</dbReference>
<dbReference type="InterPro" id="IPR046342">
    <property type="entry name" value="CBS_dom_sf"/>
</dbReference>
<dbReference type="PROSITE" id="PS51371">
    <property type="entry name" value="CBS"/>
    <property type="match status" value="1"/>
</dbReference>
<dbReference type="Pfam" id="PF00571">
    <property type="entry name" value="CBS"/>
    <property type="match status" value="1"/>
</dbReference>
<protein>
    <submittedName>
        <fullName evidence="4">CBS domain-containing protein</fullName>
    </submittedName>
</protein>
<evidence type="ECO:0000256" key="1">
    <source>
        <dbReference type="ARBA" id="ARBA00023122"/>
    </source>
</evidence>
<dbReference type="InterPro" id="IPR051257">
    <property type="entry name" value="Diverse_CBS-Domain"/>
</dbReference>
<organism evidence="4 5">
    <name type="scientific">Actinokineospora soli</name>
    <dbReference type="NCBI Taxonomy" id="1048753"/>
    <lineage>
        <taxon>Bacteria</taxon>
        <taxon>Bacillati</taxon>
        <taxon>Actinomycetota</taxon>
        <taxon>Actinomycetes</taxon>
        <taxon>Pseudonocardiales</taxon>
        <taxon>Pseudonocardiaceae</taxon>
        <taxon>Actinokineospora</taxon>
    </lineage>
</organism>
<evidence type="ECO:0000259" key="3">
    <source>
        <dbReference type="PROSITE" id="PS51371"/>
    </source>
</evidence>
<reference evidence="5" key="1">
    <citation type="journal article" date="2019" name="Int. J. Syst. Evol. Microbiol.">
        <title>The Global Catalogue of Microorganisms (GCM) 10K type strain sequencing project: providing services to taxonomists for standard genome sequencing and annotation.</title>
        <authorList>
            <consortium name="The Broad Institute Genomics Platform"/>
            <consortium name="The Broad Institute Genome Sequencing Center for Infectious Disease"/>
            <person name="Wu L."/>
            <person name="Ma J."/>
        </authorList>
    </citation>
    <scope>NUCLEOTIDE SEQUENCE [LARGE SCALE GENOMIC DNA]</scope>
    <source>
        <strain evidence="5">JCM 17695</strain>
    </source>
</reference>
<proteinExistence type="predicted"/>
<dbReference type="PANTHER" id="PTHR43080">
    <property type="entry name" value="CBS DOMAIN-CONTAINING PROTEIN CBSX3, MITOCHONDRIAL"/>
    <property type="match status" value="1"/>
</dbReference>
<dbReference type="SMART" id="SM00116">
    <property type="entry name" value="CBS"/>
    <property type="match status" value="1"/>
</dbReference>
<dbReference type="InterPro" id="IPR000644">
    <property type="entry name" value="CBS_dom"/>
</dbReference>
<keyword evidence="1 2" id="KW-0129">CBS domain</keyword>
<evidence type="ECO:0000313" key="5">
    <source>
        <dbReference type="Proteomes" id="UP001596512"/>
    </source>
</evidence>
<dbReference type="EMBL" id="JBHTEY010000004">
    <property type="protein sequence ID" value="MFC7615406.1"/>
    <property type="molecule type" value="Genomic_DNA"/>
</dbReference>
<dbReference type="PANTHER" id="PTHR43080:SF29">
    <property type="entry name" value="OS02G0818000 PROTEIN"/>
    <property type="match status" value="1"/>
</dbReference>
<gene>
    <name evidence="4" type="ORF">ACFQV2_19765</name>
</gene>
<evidence type="ECO:0000313" key="4">
    <source>
        <dbReference type="EMBL" id="MFC7615406.1"/>
    </source>
</evidence>
<evidence type="ECO:0000256" key="2">
    <source>
        <dbReference type="PROSITE-ProRule" id="PRU00703"/>
    </source>
</evidence>